<evidence type="ECO:0000313" key="2">
    <source>
        <dbReference type="EMBL" id="CAB4273342.1"/>
    </source>
</evidence>
<evidence type="ECO:0000259" key="1">
    <source>
        <dbReference type="Pfam" id="PF00176"/>
    </source>
</evidence>
<dbReference type="Proteomes" id="UP000507222">
    <property type="component" value="Unassembled WGS sequence"/>
</dbReference>
<dbReference type="InterPro" id="IPR000330">
    <property type="entry name" value="SNF2_N"/>
</dbReference>
<reference evidence="2 3" key="1">
    <citation type="submission" date="2020-05" db="EMBL/GenBank/DDBJ databases">
        <authorList>
            <person name="Campoy J."/>
            <person name="Schneeberger K."/>
            <person name="Spophaly S."/>
        </authorList>
    </citation>
    <scope>NUCLEOTIDE SEQUENCE [LARGE SCALE GENOMIC DNA]</scope>
    <source>
        <strain evidence="2">PruArmRojPasFocal</strain>
    </source>
</reference>
<sequence length="134" mass="15049">MKSDGIHQKGLRFSLMICHFMVPASINCRLLEHQREGVKFLYNLYKNNHGGILGDDMGLGKTIQTIAFLAAVFGNDGDCMDSTLLKKNQTAERGPVLIVCPSSVIHNWESEFSKWANFSVAVYHGQIVIWFMIS</sequence>
<evidence type="ECO:0000313" key="3">
    <source>
        <dbReference type="Proteomes" id="UP000507222"/>
    </source>
</evidence>
<feature type="domain" description="SNF2 N-terminal" evidence="1">
    <location>
        <begin position="33"/>
        <end position="126"/>
    </location>
</feature>
<dbReference type="PANTHER" id="PTHR45629:SF7">
    <property type="entry name" value="DNA EXCISION REPAIR PROTEIN ERCC-6-RELATED"/>
    <property type="match status" value="1"/>
</dbReference>
<dbReference type="EMBL" id="CAEKDK010000003">
    <property type="protein sequence ID" value="CAB4273342.1"/>
    <property type="molecule type" value="Genomic_DNA"/>
</dbReference>
<dbReference type="SUPFAM" id="SSF52540">
    <property type="entry name" value="P-loop containing nucleoside triphosphate hydrolases"/>
    <property type="match status" value="1"/>
</dbReference>
<dbReference type="InterPro" id="IPR050496">
    <property type="entry name" value="SNF2_RAD54_helicase_repair"/>
</dbReference>
<dbReference type="InterPro" id="IPR038718">
    <property type="entry name" value="SNF2-like_sf"/>
</dbReference>
<dbReference type="InterPro" id="IPR027417">
    <property type="entry name" value="P-loop_NTPase"/>
</dbReference>
<dbReference type="Pfam" id="PF00176">
    <property type="entry name" value="SNF2-rel_dom"/>
    <property type="match status" value="1"/>
</dbReference>
<dbReference type="AlphaFoldDB" id="A0A6J5UBU5"/>
<dbReference type="GO" id="GO:0005524">
    <property type="term" value="F:ATP binding"/>
    <property type="evidence" value="ECO:0007669"/>
    <property type="project" value="InterPro"/>
</dbReference>
<organism evidence="2 3">
    <name type="scientific">Prunus armeniaca</name>
    <name type="common">Apricot</name>
    <name type="synonym">Armeniaca vulgaris</name>
    <dbReference type="NCBI Taxonomy" id="36596"/>
    <lineage>
        <taxon>Eukaryota</taxon>
        <taxon>Viridiplantae</taxon>
        <taxon>Streptophyta</taxon>
        <taxon>Embryophyta</taxon>
        <taxon>Tracheophyta</taxon>
        <taxon>Spermatophyta</taxon>
        <taxon>Magnoliopsida</taxon>
        <taxon>eudicotyledons</taxon>
        <taxon>Gunneridae</taxon>
        <taxon>Pentapetalae</taxon>
        <taxon>rosids</taxon>
        <taxon>fabids</taxon>
        <taxon>Rosales</taxon>
        <taxon>Rosaceae</taxon>
        <taxon>Amygdaloideae</taxon>
        <taxon>Amygdaleae</taxon>
        <taxon>Prunus</taxon>
    </lineage>
</organism>
<name>A0A6J5UBU5_PRUAR</name>
<accession>A0A6J5UBU5</accession>
<proteinExistence type="predicted"/>
<dbReference type="PANTHER" id="PTHR45629">
    <property type="entry name" value="SNF2/RAD54 FAMILY MEMBER"/>
    <property type="match status" value="1"/>
</dbReference>
<protein>
    <recommendedName>
        <fullName evidence="1">SNF2 N-terminal domain-containing protein</fullName>
    </recommendedName>
</protein>
<gene>
    <name evidence="2" type="ORF">CURHAP_LOCUS20811</name>
</gene>
<dbReference type="Gene3D" id="3.40.50.10810">
    <property type="entry name" value="Tandem AAA-ATPase domain"/>
    <property type="match status" value="1"/>
</dbReference>